<proteinExistence type="predicted"/>
<gene>
    <name evidence="6" type="ORF">HMPREF1544_02940</name>
</gene>
<dbReference type="eggNOG" id="KOG1577">
    <property type="taxonomic scope" value="Eukaryota"/>
</dbReference>
<dbReference type="OrthoDB" id="416253at2759"/>
<dbReference type="CDD" id="cd19071">
    <property type="entry name" value="AKR_AKR1-5-like"/>
    <property type="match status" value="1"/>
</dbReference>
<dbReference type="SUPFAM" id="SSF51430">
    <property type="entry name" value="NAD(P)-linked oxidoreductase"/>
    <property type="match status" value="1"/>
</dbReference>
<sequence length="309" mass="34790">MSSVPAIKLNSGYDLPLIGLGTFGGHNGPTEVYKAVQAALEEGYRHIDTAYIYNTEQSVGAAIKESKIPREELFVTTKLWGNFHEPQHVGPVFERSLKNLQMDYVDLYLIHWPMSWKFEGYDLCELESRKSKSVTNVSIIDTWRAMEKLVKKGKARSIGVSNFTIPMLEDLLSKCEIPPATNQVELHPSLPQEELLAYCKSKNIVLTGYSPLGNPGYMPGAVKTLDEPVVTEAAKKYNKTPVQVLLNWGVNRGYCVIPKSVTPSRIRDNLTFFKMEDMDIETITALGREKPIRTWKPEDCFGPENAIFD</sequence>
<feature type="binding site" evidence="3">
    <location>
        <position position="111"/>
    </location>
    <ligand>
        <name>substrate</name>
    </ligand>
</feature>
<dbReference type="InParanoid" id="S2JJZ1"/>
<evidence type="ECO:0000259" key="5">
    <source>
        <dbReference type="Pfam" id="PF00248"/>
    </source>
</evidence>
<dbReference type="PIRSF" id="PIRSF000097">
    <property type="entry name" value="AKR"/>
    <property type="match status" value="1"/>
</dbReference>
<dbReference type="AlphaFoldDB" id="S2JJZ1"/>
<evidence type="ECO:0000256" key="3">
    <source>
        <dbReference type="PIRSR" id="PIRSR000097-2"/>
    </source>
</evidence>
<organism evidence="6 7">
    <name type="scientific">Mucor circinelloides f. circinelloides (strain 1006PhL)</name>
    <name type="common">Mucormycosis agent</name>
    <name type="synonym">Calyptromyces circinelloides</name>
    <dbReference type="NCBI Taxonomy" id="1220926"/>
    <lineage>
        <taxon>Eukaryota</taxon>
        <taxon>Fungi</taxon>
        <taxon>Fungi incertae sedis</taxon>
        <taxon>Mucoromycota</taxon>
        <taxon>Mucoromycotina</taxon>
        <taxon>Mucoromycetes</taxon>
        <taxon>Mucorales</taxon>
        <taxon>Mucorineae</taxon>
        <taxon>Mucoraceae</taxon>
        <taxon>Mucor</taxon>
    </lineage>
</organism>
<evidence type="ECO:0000256" key="1">
    <source>
        <dbReference type="ARBA" id="ARBA00023002"/>
    </source>
</evidence>
<keyword evidence="7" id="KW-1185">Reference proteome</keyword>
<reference evidence="7" key="1">
    <citation type="submission" date="2013-05" db="EMBL/GenBank/DDBJ databases">
        <title>The Genome sequence of Mucor circinelloides f. circinelloides 1006PhL.</title>
        <authorList>
            <consortium name="The Broad Institute Genomics Platform"/>
            <person name="Cuomo C."/>
            <person name="Earl A."/>
            <person name="Findley K."/>
            <person name="Lee S.C."/>
            <person name="Walker B."/>
            <person name="Young S."/>
            <person name="Zeng Q."/>
            <person name="Gargeya S."/>
            <person name="Fitzgerald M."/>
            <person name="Haas B."/>
            <person name="Abouelleil A."/>
            <person name="Allen A.W."/>
            <person name="Alvarado L."/>
            <person name="Arachchi H.M."/>
            <person name="Berlin A.M."/>
            <person name="Chapman S.B."/>
            <person name="Gainer-Dewar J."/>
            <person name="Goldberg J."/>
            <person name="Griggs A."/>
            <person name="Gujja S."/>
            <person name="Hansen M."/>
            <person name="Howarth C."/>
            <person name="Imamovic A."/>
            <person name="Ireland A."/>
            <person name="Larimer J."/>
            <person name="McCowan C."/>
            <person name="Murphy C."/>
            <person name="Pearson M."/>
            <person name="Poon T.W."/>
            <person name="Priest M."/>
            <person name="Roberts A."/>
            <person name="Saif S."/>
            <person name="Shea T."/>
            <person name="Sisk P."/>
            <person name="Sykes S."/>
            <person name="Wortman J."/>
            <person name="Nusbaum C."/>
            <person name="Birren B."/>
        </authorList>
    </citation>
    <scope>NUCLEOTIDE SEQUENCE [LARGE SCALE GENOMIC DNA]</scope>
    <source>
        <strain evidence="7">1006PhL</strain>
    </source>
</reference>
<feature type="domain" description="NADP-dependent oxidoreductase" evidence="5">
    <location>
        <begin position="18"/>
        <end position="286"/>
    </location>
</feature>
<feature type="site" description="Lowers pKa of active site Tyr" evidence="4">
    <location>
        <position position="78"/>
    </location>
</feature>
<evidence type="ECO:0000256" key="4">
    <source>
        <dbReference type="PIRSR" id="PIRSR000097-3"/>
    </source>
</evidence>
<dbReference type="GO" id="GO:0016616">
    <property type="term" value="F:oxidoreductase activity, acting on the CH-OH group of donors, NAD or NADP as acceptor"/>
    <property type="evidence" value="ECO:0007669"/>
    <property type="project" value="UniProtKB-ARBA"/>
</dbReference>
<dbReference type="Pfam" id="PF00248">
    <property type="entry name" value="Aldo_ket_red"/>
    <property type="match status" value="1"/>
</dbReference>
<dbReference type="PRINTS" id="PR00069">
    <property type="entry name" value="ALDKETRDTASE"/>
</dbReference>
<dbReference type="FunFam" id="3.20.20.100:FF:000002">
    <property type="entry name" value="2,5-diketo-D-gluconic acid reductase A"/>
    <property type="match status" value="1"/>
</dbReference>
<accession>S2JJZ1</accession>
<dbReference type="InterPro" id="IPR020471">
    <property type="entry name" value="AKR"/>
</dbReference>
<dbReference type="OMA" id="GPANDIF"/>
<feature type="active site" description="Proton donor" evidence="2">
    <location>
        <position position="53"/>
    </location>
</feature>
<dbReference type="Gene3D" id="3.20.20.100">
    <property type="entry name" value="NADP-dependent oxidoreductase domain"/>
    <property type="match status" value="1"/>
</dbReference>
<dbReference type="InterPro" id="IPR018170">
    <property type="entry name" value="Aldo/ket_reductase_CS"/>
</dbReference>
<dbReference type="EMBL" id="KE123923">
    <property type="protein sequence ID" value="EPB90254.1"/>
    <property type="molecule type" value="Genomic_DNA"/>
</dbReference>
<dbReference type="PROSITE" id="PS00798">
    <property type="entry name" value="ALDOKETO_REDUCTASE_1"/>
    <property type="match status" value="1"/>
</dbReference>
<dbReference type="PANTHER" id="PTHR11732">
    <property type="entry name" value="ALDO/KETO REDUCTASE"/>
    <property type="match status" value="1"/>
</dbReference>
<evidence type="ECO:0000313" key="7">
    <source>
        <dbReference type="Proteomes" id="UP000014254"/>
    </source>
</evidence>
<dbReference type="PROSITE" id="PS00062">
    <property type="entry name" value="ALDOKETO_REDUCTASE_2"/>
    <property type="match status" value="1"/>
</dbReference>
<dbReference type="VEuPathDB" id="FungiDB:HMPREF1544_02940"/>
<evidence type="ECO:0000313" key="6">
    <source>
        <dbReference type="EMBL" id="EPB90254.1"/>
    </source>
</evidence>
<dbReference type="InterPro" id="IPR023210">
    <property type="entry name" value="NADP_OxRdtase_dom"/>
</dbReference>
<dbReference type="Proteomes" id="UP000014254">
    <property type="component" value="Unassembled WGS sequence"/>
</dbReference>
<dbReference type="STRING" id="1220926.S2JJZ1"/>
<dbReference type="InterPro" id="IPR036812">
    <property type="entry name" value="NAD(P)_OxRdtase_dom_sf"/>
</dbReference>
<name>S2JJZ1_MUCC1</name>
<protein>
    <recommendedName>
        <fullName evidence="5">NADP-dependent oxidoreductase domain-containing protein</fullName>
    </recommendedName>
</protein>
<keyword evidence="1" id="KW-0560">Oxidoreductase</keyword>
<evidence type="ECO:0000256" key="2">
    <source>
        <dbReference type="PIRSR" id="PIRSR000097-1"/>
    </source>
</evidence>